<dbReference type="GO" id="GO:0032259">
    <property type="term" value="P:methylation"/>
    <property type="evidence" value="ECO:0007669"/>
    <property type="project" value="UniProtKB-KW"/>
</dbReference>
<dbReference type="AlphaFoldDB" id="A0A6N9HH53"/>
<evidence type="ECO:0000313" key="3">
    <source>
        <dbReference type="Proteomes" id="UP000448575"/>
    </source>
</evidence>
<gene>
    <name evidence="2" type="ORF">GTP41_09695</name>
</gene>
<dbReference type="InterPro" id="IPR018773">
    <property type="entry name" value="MeTrfase_reg_dom_prd"/>
</dbReference>
<organism evidence="2 3">
    <name type="scientific">Pseudoduganella guangdongensis</name>
    <dbReference type="NCBI Taxonomy" id="2692179"/>
    <lineage>
        <taxon>Bacteria</taxon>
        <taxon>Pseudomonadati</taxon>
        <taxon>Pseudomonadota</taxon>
        <taxon>Betaproteobacteria</taxon>
        <taxon>Burkholderiales</taxon>
        <taxon>Oxalobacteraceae</taxon>
        <taxon>Telluria group</taxon>
        <taxon>Pseudoduganella</taxon>
    </lineage>
</organism>
<dbReference type="Pfam" id="PF10119">
    <property type="entry name" value="MethyTransf_Reg"/>
    <property type="match status" value="1"/>
</dbReference>
<name>A0A6N9HH53_9BURK</name>
<dbReference type="EMBL" id="WWCJ01000006">
    <property type="protein sequence ID" value="MYN02372.1"/>
    <property type="molecule type" value="Genomic_DNA"/>
</dbReference>
<dbReference type="Proteomes" id="UP000448575">
    <property type="component" value="Unassembled WGS sequence"/>
</dbReference>
<keyword evidence="3" id="KW-1185">Reference proteome</keyword>
<feature type="domain" description="Methyltransferase regulatory" evidence="1">
    <location>
        <begin position="216"/>
        <end position="299"/>
    </location>
</feature>
<dbReference type="GO" id="GO:0008168">
    <property type="term" value="F:methyltransferase activity"/>
    <property type="evidence" value="ECO:0007669"/>
    <property type="project" value="UniProtKB-KW"/>
</dbReference>
<dbReference type="InterPro" id="IPR029063">
    <property type="entry name" value="SAM-dependent_MTases_sf"/>
</dbReference>
<evidence type="ECO:0000313" key="2">
    <source>
        <dbReference type="EMBL" id="MYN02372.1"/>
    </source>
</evidence>
<keyword evidence="2" id="KW-0808">Transferase</keyword>
<dbReference type="SUPFAM" id="SSF53335">
    <property type="entry name" value="S-adenosyl-L-methionine-dependent methyltransferases"/>
    <property type="match status" value="1"/>
</dbReference>
<protein>
    <submittedName>
        <fullName evidence="2">Methyltransferase</fullName>
    </submittedName>
</protein>
<dbReference type="Gene3D" id="3.40.50.150">
    <property type="entry name" value="Vaccinia Virus protein VP39"/>
    <property type="match status" value="1"/>
</dbReference>
<proteinExistence type="predicted"/>
<comment type="caution">
    <text evidence="2">The sequence shown here is derived from an EMBL/GenBank/DDBJ whole genome shotgun (WGS) entry which is preliminary data.</text>
</comment>
<reference evidence="2 3" key="1">
    <citation type="submission" date="2019-12" db="EMBL/GenBank/DDBJ databases">
        <title>Novel species isolated from a subtropical stream in China.</title>
        <authorList>
            <person name="Lu H."/>
        </authorList>
    </citation>
    <scope>NUCLEOTIDE SEQUENCE [LARGE SCALE GENOMIC DNA]</scope>
    <source>
        <strain evidence="2 3">DS3</strain>
    </source>
</reference>
<evidence type="ECO:0000259" key="1">
    <source>
        <dbReference type="Pfam" id="PF10119"/>
    </source>
</evidence>
<accession>A0A6N9HH53</accession>
<keyword evidence="2" id="KW-0489">Methyltransferase</keyword>
<sequence>MPDWSSGYVADIGYTYGAYTELNPLRVKLAFLNAGLVFPESGTACELGFGQGLSTNIHAAASVTEWSGTDFNPAHAGAAQELASASGVNARLYDQAFAEFCTRDDLPEFDFIGLHGIWSWVSDEDRTTIVDFVRRKLKVGGVLYVSYNVLQGWASMVPVREVMTEFSQVMAATGQHTLSKVDGAVAFMQSLIEQSPAFAAANPTIKNRLEQIKGVNRNYVAHEYFNRNWTPMPFSAMAKWLEPAKLDFACSAHYLDHLDFVHFNEEQRKILNDIDNPSFRQTVRDFMINQQFRKDYWVRGARKLRPVQAQELMLAQRVVMTMRAEDVKLEQTVSSKTITLNREVYQPIVDLMANYKVRTVGQIVEHCSSNTSTASQICQAVFILASINVLEAAQDEQSVEKAKAQTEKLNRQICTMARDSADIANLASPVTGGQVTVDRFQQLFLLGRAQGGKNAKDWAAFANRCLKDNNQRVNVDGKPAENEQQQLAELERVAAIFERDRLPLLAALMAVF</sequence>
<dbReference type="RefSeq" id="WP_161025377.1">
    <property type="nucleotide sequence ID" value="NZ_WWCJ01000006.1"/>
</dbReference>